<name>A0ABR9FPA4_9GAMM</name>
<dbReference type="SMART" id="SM00823">
    <property type="entry name" value="PKS_PP"/>
    <property type="match status" value="2"/>
</dbReference>
<feature type="domain" description="Carrier" evidence="4">
    <location>
        <begin position="3036"/>
        <end position="3111"/>
    </location>
</feature>
<dbReference type="PROSITE" id="PS00455">
    <property type="entry name" value="AMP_BINDING"/>
    <property type="match status" value="3"/>
</dbReference>
<dbReference type="InterPro" id="IPR036736">
    <property type="entry name" value="ACP-like_sf"/>
</dbReference>
<dbReference type="InterPro" id="IPR006162">
    <property type="entry name" value="Ppantetheine_attach_site"/>
</dbReference>
<evidence type="ECO:0000313" key="6">
    <source>
        <dbReference type="Proteomes" id="UP000707245"/>
    </source>
</evidence>
<dbReference type="InterPro" id="IPR020845">
    <property type="entry name" value="AMP-binding_CS"/>
</dbReference>
<dbReference type="InterPro" id="IPR029058">
    <property type="entry name" value="AB_hydrolase_fold"/>
</dbReference>
<keyword evidence="3" id="KW-0597">Phosphoprotein</keyword>
<dbReference type="InterPro" id="IPR000873">
    <property type="entry name" value="AMP-dep_synth/lig_dom"/>
</dbReference>
<dbReference type="InterPro" id="IPR023213">
    <property type="entry name" value="CAT-like_dom_sf"/>
</dbReference>
<proteinExistence type="predicted"/>
<reference evidence="5 6" key="1">
    <citation type="submission" date="2020-07" db="EMBL/GenBank/DDBJ databases">
        <title>Halophilic bacteria isolated from french cheeses.</title>
        <authorList>
            <person name="Kothe C.I."/>
            <person name="Farah-Kraiem B."/>
            <person name="Renault P."/>
            <person name="Dridi B."/>
        </authorList>
    </citation>
    <scope>NUCLEOTIDE SEQUENCE [LARGE SCALE GENOMIC DNA]</scope>
    <source>
        <strain evidence="5 6">FME14</strain>
    </source>
</reference>
<dbReference type="Gene3D" id="3.30.559.30">
    <property type="entry name" value="Nonribosomal peptide synthetase, condensation domain"/>
    <property type="match status" value="3"/>
</dbReference>
<dbReference type="InterPro" id="IPR010071">
    <property type="entry name" value="AA_adenyl_dom"/>
</dbReference>
<dbReference type="PANTHER" id="PTHR45527:SF1">
    <property type="entry name" value="FATTY ACID SYNTHASE"/>
    <property type="match status" value="1"/>
</dbReference>
<dbReference type="Gene3D" id="3.40.50.1820">
    <property type="entry name" value="alpha/beta hydrolase"/>
    <property type="match status" value="1"/>
</dbReference>
<feature type="domain" description="Carrier" evidence="4">
    <location>
        <begin position="943"/>
        <end position="1016"/>
    </location>
</feature>
<evidence type="ECO:0000256" key="2">
    <source>
        <dbReference type="ARBA" id="ARBA00022450"/>
    </source>
</evidence>
<dbReference type="Gene3D" id="3.30.300.30">
    <property type="match status" value="3"/>
</dbReference>
<dbReference type="CDD" id="cd05930">
    <property type="entry name" value="A_NRPS"/>
    <property type="match status" value="1"/>
</dbReference>
<organism evidence="5 6">
    <name type="scientific">Pseudoalteromonas prydzensis</name>
    <dbReference type="NCBI Taxonomy" id="182141"/>
    <lineage>
        <taxon>Bacteria</taxon>
        <taxon>Pseudomonadati</taxon>
        <taxon>Pseudomonadota</taxon>
        <taxon>Gammaproteobacteria</taxon>
        <taxon>Alteromonadales</taxon>
        <taxon>Pseudoalteromonadaceae</taxon>
        <taxon>Pseudoalteromonas</taxon>
    </lineage>
</organism>
<dbReference type="Gene3D" id="1.10.1200.10">
    <property type="entry name" value="ACP-like"/>
    <property type="match status" value="2"/>
</dbReference>
<keyword evidence="2" id="KW-0596">Phosphopantetheine</keyword>
<evidence type="ECO:0000256" key="1">
    <source>
        <dbReference type="ARBA" id="ARBA00001957"/>
    </source>
</evidence>
<dbReference type="Pfam" id="PF00550">
    <property type="entry name" value="PP-binding"/>
    <property type="match status" value="3"/>
</dbReference>
<gene>
    <name evidence="5" type="ORF">EI167_14525</name>
</gene>
<comment type="cofactor">
    <cofactor evidence="1">
        <name>pantetheine 4'-phosphate</name>
        <dbReference type="ChEBI" id="CHEBI:47942"/>
    </cofactor>
</comment>
<dbReference type="InterPro" id="IPR020806">
    <property type="entry name" value="PKS_PP-bd"/>
</dbReference>
<comment type="caution">
    <text evidence="5">The sequence shown here is derived from an EMBL/GenBank/DDBJ whole genome shotgun (WGS) entry which is preliminary data.</text>
</comment>
<dbReference type="Gene3D" id="3.40.50.12780">
    <property type="entry name" value="N-terminal domain of ligase-like"/>
    <property type="match status" value="3"/>
</dbReference>
<dbReference type="SUPFAM" id="SSF56801">
    <property type="entry name" value="Acetyl-CoA synthetase-like"/>
    <property type="match status" value="3"/>
</dbReference>
<sequence>MNTANPAYNLTWVGELNSGYQHRLLEQAFTKLVERHYMLRCQFKMTDDGLQKRIGSQYEQVNISIESSSGELLSKVQELADFPFDLHQGPLYRVGVIHHEGKNYVLLVVHHIIADHIGFQVLLNDWMKLYHESADEIKANLPVINFDFDDYLNEHRLLDKEAARKFWLQRLNEAKCNKCIAKAEILPTKNKGALYKLAVPEDLIAQLKQFNCANATSTYSLALSAFISLQLSYAESASMDVSIGVPYHNRQKHHSFNIMGSLVTVYPFICSANSLSQSIQGAVKHVYSSLMEQFQHSQFTPDELFDHTQRKLLPVLENEMIFNWHEVYDFDELLQFSQADEQLVFSKEILSSTSGISGCVAPLVVTGQLDRDVFEFCFSFDTSQYSEERIKVLADEYLALLRALTQQPQKTLINFIQEWRLRRDSALFSEHLKPNSQSLYGRFREMVTLHGDNDALHFDSQVLSYRQLDKQVERVSAALYQLGIKPLARVALYLPSSPEVIVTMLALVRLGAIYVPIDPEFPIARVTTMLETANAELVIGLQQQDESTFTCRYIHFSSLLDTDAQLKEVELIVHDTQPAYIMYTSGTTGKPKGVLVSQLAILRLVVDTDYVSIAANDVFLQSSPICFDAATFEIWGALLNGSSIVLHPKAAYDLDLLSQLYEQYHVSVAFLTSALFRLITEEHITCLSSLRQLLVGGDYMPTTPVQKLFENYSDCEFIHVYGPTENTTFSTFKSYHKQDLMPSALSIGKSIRYSDAYVLTNELKIAPPGVVGELYVGGHGLALEYVSEPQLTQQSFSNVSVNGLLKRLYKTGDMVFRTIEDDIVFVGRNDQQFKIRGFRIELGEINNKLESIDGVQKAHTLVHQINEGESKQLFAFIESDSLSAQQLKIQLREVLPQYMLPNRIIVLPKLPLSHTGKLDKSAMLSIALAELDKTKNVVKNQDIEHLPYAEKIRELFVDVFARDVTWEDNFFELGGDSISAIRLVTRINNLGLKSQVQVLFESVDIADFILQIHNAKNQKSAVAQRKIESQRLLWASTNEALLELHHTELVEKKLIFEGFSITELTPMQQMMLVAAQKESKSGRYWLQYNLDFEGQFDPQLWRECWQQIWQQTPLLRSRFVGLKSSSPALAYDLELLLPWIQVPQSEAPFSQNTFVNWLEQQRLLFADDPESDTMAFHLVQLSENKWRFVWQYQHALFDGWSKGLILQQAFELYEGRSESAGFSSEPFVNFNHWQRELVDAPSQLFWQDYLRDYEKSTAFHLSGDELNDSQRPRYVEFNVVLQQSIQIKLEQFCSQNRLTANIVMQTAFGQLLNRLNYCNDIVFGTVSSGRSAPIEEIENAFGLFLNTIPVRVNETQQTGYLSLLKEAQSHRVACQPYEQRSILSIQQDIDLIQSRLFDYLFIFENLPFGMGNTEVAGSPLAITGQDGTIVQEYPMAMVIEAMQSQYRLKAYCNLQEIDYATADKFLEQYQTYLSCLLDYGLESGAGESHDKRWLALQNVAISPLKHPSLPLQTLPQHLANMANRTSTRIALLQDEVVLDYGTLFNYASALGEQWLQSGGQSGDCVGVAVSDRLTRIACFYGITMTGGVYVPLMDINSQHSQYIIADSKIRYVFIESKYANDTIQCLEPVKLGAQPQSPVAVWDDLDSPAYVIYTSGSTGKPKGVVNLHLGLANLHAVCLTLGELTQDERILQLSSPTFDASIFEYTWALSRETALVTWQGVQMPVGDKLADLVEQAQVTQLVATPSIWQTLIDNFPGTLVMAVSAGEALPKTLLNRMLQHVPVVNAYGPTETTVVASMRYYERYSEVEKVTLGSAIDNTMCCILDTAQNLLPIGIAGEIAIVGKNVSQGYIQPELTLQRFFDIELAGCSQVVYRTGDIGVMTEQHELIYLGRIDSQAKINGVRIELEQIEQQLLKHSSVKDVVVRVISLSEQNKILTAFVISKDWCDGDDLKLLEYLRTRLPTTHCPSLVLSVSSLPVTSSGKLDERQLQQQVLAYVSSRKEPLGALTPELKKLVNIFSQVMGVEELSVEDNIFHCGAHSLTLLKLSGRIESELGIQISLEDFFTAPTINSFAMLLEQKTIIPELTVCTEHYELVSEFPLSAAQKRIWLVEQLSQKPIYHVPMAIRIEGQLDETSFVEALQQVLGQQELVRCSVIVKSGEPWHQLQPQAQIACPVVECDDKESMDVISAFTAEPLCLDVAPLCKARLLRLSNNSYIFVIVFHHLIFDGFSSEIFFNQLSEYYNDKVTPKVTGNLCTSNSVPVVRPYQAYVAQEYSYSIEHLEYWQTKLEELPKEISLPHYQPRAKANQYQGAQCEFKLPSHLVSQASAFCQTQAVTPFMLYLGVFTQLLARYSGMTDIAVGSPVLGRGDESWANTIGMFTNSVVLRQKLNPEHDFIEFMGDVKESVLGAMAHQDVPFLKLVENLENVIVEGVSPLYQVQFILQNEQQYHCQLADTKLELIDLHDGIARFDLTLMLRVHSDGRLSGKVEYATGLFQADWIATLCEHYITLLEQCLNNHTQTVLSLPLIMAEIPAAMEMHNTQSLQFEMNKVFAIFSEQNALRGDRDVTYGQLEALTTQLIGNLTSQLDLGSVVGVSMKNKLDMVICAIALIRAGFIYLPLDPSYPKARLEHILTDAKPALIIVDDELKQSVADFVKVSTYTQLLFDEYVTRQKMAEVSNEASAYLIYTSGSTGKPKGVLLEHVGLLNLAQAQIDTFQVKPQSQVLQFAPLSFDASISEIFMAFLSGATLCIPQESAPNELPNIIDRWQISVATLPPSVIQLLGDLPLTSLKTLASAGEKCPLDIALKHRDRRRFINAYGPTETTVCAAMSVITEHTCLSNAQVPVGAALPHHINEVRDSLGNLVPDGVTGEIYVIGIGVSPGYWGNESQTKSVFSLANTGRSRVYQTGDLGYIDGNGELVVVGRKDRQVKVRGFRIEPSEVEAVLLALPHIQFAAVVQAAFDPNMLVAHLYGDGIEAGLREEIIVKAKAEIHSKLPAYMRPNVISWVDKIPLDANNKVDYDAIRSLPVIELLEQMLPARNPTEEYLCAIFAKYLGLDEIGIRNNFFDAGGHSLAAAKVIAKISEKLMVTIEFQYFFEHATVEELAWFIDSLLEEDWESEQFDIEGTI</sequence>
<dbReference type="Gene3D" id="3.30.559.10">
    <property type="entry name" value="Chloramphenicol acetyltransferase-like domain"/>
    <property type="match status" value="3"/>
</dbReference>
<dbReference type="PROSITE" id="PS00012">
    <property type="entry name" value="PHOSPHOPANTETHEINE"/>
    <property type="match status" value="3"/>
</dbReference>
<accession>A0ABR9FPA4</accession>
<dbReference type="InterPro" id="IPR045851">
    <property type="entry name" value="AMP-bd_C_sf"/>
</dbReference>
<dbReference type="Pfam" id="PF00668">
    <property type="entry name" value="Condensation"/>
    <property type="match status" value="3"/>
</dbReference>
<dbReference type="NCBIfam" id="TIGR01733">
    <property type="entry name" value="AA-adenyl-dom"/>
    <property type="match status" value="2"/>
</dbReference>
<dbReference type="InterPro" id="IPR042099">
    <property type="entry name" value="ANL_N_sf"/>
</dbReference>
<dbReference type="CDD" id="cd19531">
    <property type="entry name" value="LCL_NRPS-like"/>
    <property type="match status" value="1"/>
</dbReference>
<dbReference type="Proteomes" id="UP000707245">
    <property type="component" value="Unassembled WGS sequence"/>
</dbReference>
<dbReference type="EMBL" id="RRZA01000047">
    <property type="protein sequence ID" value="MBE0458637.1"/>
    <property type="molecule type" value="Genomic_DNA"/>
</dbReference>
<dbReference type="Pfam" id="PF13193">
    <property type="entry name" value="AMP-binding_C"/>
    <property type="match status" value="1"/>
</dbReference>
<feature type="domain" description="Carrier" evidence="4">
    <location>
        <begin position="2005"/>
        <end position="2080"/>
    </location>
</feature>
<dbReference type="SUPFAM" id="SSF52777">
    <property type="entry name" value="CoA-dependent acyltransferases"/>
    <property type="match status" value="6"/>
</dbReference>
<dbReference type="NCBIfam" id="NF003417">
    <property type="entry name" value="PRK04813.1"/>
    <property type="match status" value="3"/>
</dbReference>
<evidence type="ECO:0000256" key="3">
    <source>
        <dbReference type="ARBA" id="ARBA00022553"/>
    </source>
</evidence>
<protein>
    <submittedName>
        <fullName evidence="5">Amino acid adenylation domain-containing protein</fullName>
    </submittedName>
</protein>
<dbReference type="InterPro" id="IPR001242">
    <property type="entry name" value="Condensation_dom"/>
</dbReference>
<dbReference type="PROSITE" id="PS50075">
    <property type="entry name" value="CARRIER"/>
    <property type="match status" value="3"/>
</dbReference>
<dbReference type="SUPFAM" id="SSF47336">
    <property type="entry name" value="ACP-like"/>
    <property type="match status" value="3"/>
</dbReference>
<dbReference type="InterPro" id="IPR009081">
    <property type="entry name" value="PP-bd_ACP"/>
</dbReference>
<dbReference type="Pfam" id="PF00501">
    <property type="entry name" value="AMP-binding"/>
    <property type="match status" value="3"/>
</dbReference>
<dbReference type="PANTHER" id="PTHR45527">
    <property type="entry name" value="NONRIBOSOMAL PEPTIDE SYNTHETASE"/>
    <property type="match status" value="1"/>
</dbReference>
<keyword evidence="6" id="KW-1185">Reference proteome</keyword>
<evidence type="ECO:0000313" key="5">
    <source>
        <dbReference type="EMBL" id="MBE0458637.1"/>
    </source>
</evidence>
<evidence type="ECO:0000259" key="4">
    <source>
        <dbReference type="PROSITE" id="PS50075"/>
    </source>
</evidence>
<dbReference type="InterPro" id="IPR025110">
    <property type="entry name" value="AMP-bd_C"/>
</dbReference>